<evidence type="ECO:0000259" key="12">
    <source>
        <dbReference type="PROSITE" id="PS50885"/>
    </source>
</evidence>
<evidence type="ECO:0000256" key="10">
    <source>
        <dbReference type="PROSITE-ProRule" id="PRU00433"/>
    </source>
</evidence>
<evidence type="ECO:0000256" key="3">
    <source>
        <dbReference type="ARBA" id="ARBA00012438"/>
    </source>
</evidence>
<protein>
    <recommendedName>
        <fullName evidence="3">histidine kinase</fullName>
        <ecNumber evidence="3">2.7.13.3</ecNumber>
    </recommendedName>
</protein>
<dbReference type="STRING" id="1921803.NIES593_00955"/>
<keyword evidence="4" id="KW-0597">Phosphoprotein</keyword>
<keyword evidence="15" id="KW-1185">Reference proteome</keyword>
<keyword evidence="5" id="KW-0808">Transferase</keyword>
<gene>
    <name evidence="14" type="ORF">NIES593_00955</name>
</gene>
<dbReference type="GO" id="GO:0020037">
    <property type="term" value="F:heme binding"/>
    <property type="evidence" value="ECO:0007669"/>
    <property type="project" value="InterPro"/>
</dbReference>
<name>A0A1U7HSY9_9CYAN</name>
<keyword evidence="7 14" id="KW-0418">Kinase</keyword>
<keyword evidence="6 10" id="KW-0479">Metal-binding</keyword>
<feature type="domain" description="Cytochrome c" evidence="13">
    <location>
        <begin position="155"/>
        <end position="297"/>
    </location>
</feature>
<dbReference type="PROSITE" id="PS51007">
    <property type="entry name" value="CYTC"/>
    <property type="match status" value="1"/>
</dbReference>
<evidence type="ECO:0000256" key="11">
    <source>
        <dbReference type="SAM" id="Phobius"/>
    </source>
</evidence>
<evidence type="ECO:0000256" key="6">
    <source>
        <dbReference type="ARBA" id="ARBA00022723"/>
    </source>
</evidence>
<evidence type="ECO:0000256" key="1">
    <source>
        <dbReference type="ARBA" id="ARBA00000085"/>
    </source>
</evidence>
<keyword evidence="8 10" id="KW-0408">Iron</keyword>
<proteinExistence type="predicted"/>
<keyword evidence="10" id="KW-0349">Heme</keyword>
<keyword evidence="11" id="KW-0812">Transmembrane</keyword>
<dbReference type="SMART" id="SM00304">
    <property type="entry name" value="HAMP"/>
    <property type="match status" value="1"/>
</dbReference>
<dbReference type="Gene3D" id="6.10.340.10">
    <property type="match status" value="1"/>
</dbReference>
<accession>A0A1U7HSY9</accession>
<dbReference type="GO" id="GO:0046872">
    <property type="term" value="F:metal ion binding"/>
    <property type="evidence" value="ECO:0007669"/>
    <property type="project" value="UniProtKB-KW"/>
</dbReference>
<sequence>MLRLFKLGTKLNIGTQLNLGTKLNLLLVFIFFLVVSVSGLLLSIILNRNAEQIVTDKAFLLIETMSSVRHYTSTQVNPELAPRLETEDEFLPQTVPAYSAREVFERLRTRKEYQDFFYKEATLNPTNLRDKADEFETQIVETFRTQPTLKEKTGFRSLPGGDIFYIARPLAVSQESCLRCHSAPELAPPSQITTYGDKNGYGWKLNEIVGAQMISVPASTVFEAARQLQFSVIGILSVFLLLTIFLINLFLKKTVTNPLKKMSQVAQRVSTGDLSGEFKHLADDEIGILAASLNRMKVSLEIAMNMLNSESQQ</sequence>
<dbReference type="PROSITE" id="PS50885">
    <property type="entry name" value="HAMP"/>
    <property type="match status" value="1"/>
</dbReference>
<dbReference type="InterPro" id="IPR003660">
    <property type="entry name" value="HAMP_dom"/>
</dbReference>
<evidence type="ECO:0000256" key="5">
    <source>
        <dbReference type="ARBA" id="ARBA00022679"/>
    </source>
</evidence>
<organism evidence="14 15">
    <name type="scientific">Hydrococcus rivularis NIES-593</name>
    <dbReference type="NCBI Taxonomy" id="1921803"/>
    <lineage>
        <taxon>Bacteria</taxon>
        <taxon>Bacillati</taxon>
        <taxon>Cyanobacteriota</taxon>
        <taxon>Cyanophyceae</taxon>
        <taxon>Pleurocapsales</taxon>
        <taxon>Hydrococcaceae</taxon>
        <taxon>Hydrococcus</taxon>
    </lineage>
</organism>
<reference evidence="14 15" key="1">
    <citation type="submission" date="2016-11" db="EMBL/GenBank/DDBJ databases">
        <title>Draft Genome Sequences of Nine Cyanobacterial Strains from Diverse Habitats.</title>
        <authorList>
            <person name="Zhu T."/>
            <person name="Hou S."/>
            <person name="Lu X."/>
            <person name="Hess W.R."/>
        </authorList>
    </citation>
    <scope>NUCLEOTIDE SEQUENCE [LARGE SCALE GENOMIC DNA]</scope>
    <source>
        <strain evidence="14 15">NIES-593</strain>
    </source>
</reference>
<dbReference type="EC" id="2.7.13.3" evidence="3"/>
<dbReference type="GO" id="GO:0000155">
    <property type="term" value="F:phosphorelay sensor kinase activity"/>
    <property type="evidence" value="ECO:0007669"/>
    <property type="project" value="TreeGrafter"/>
</dbReference>
<evidence type="ECO:0000256" key="4">
    <source>
        <dbReference type="ARBA" id="ARBA00022553"/>
    </source>
</evidence>
<evidence type="ECO:0000256" key="9">
    <source>
        <dbReference type="ARBA" id="ARBA00023136"/>
    </source>
</evidence>
<feature type="transmembrane region" description="Helical" evidence="11">
    <location>
        <begin position="25"/>
        <end position="46"/>
    </location>
</feature>
<comment type="caution">
    <text evidence="14">The sequence shown here is derived from an EMBL/GenBank/DDBJ whole genome shotgun (WGS) entry which is preliminary data.</text>
</comment>
<keyword evidence="9 11" id="KW-0472">Membrane</keyword>
<dbReference type="PANTHER" id="PTHR45528:SF10">
    <property type="entry name" value="METHYL-ACCEPTING CHEMOTAXIS PROTEIN"/>
    <property type="match status" value="1"/>
</dbReference>
<evidence type="ECO:0000313" key="14">
    <source>
        <dbReference type="EMBL" id="OKH26658.1"/>
    </source>
</evidence>
<dbReference type="InterPro" id="IPR021796">
    <property type="entry name" value="Tll0287-like_dom"/>
</dbReference>
<dbReference type="Proteomes" id="UP000186868">
    <property type="component" value="Unassembled WGS sequence"/>
</dbReference>
<dbReference type="GO" id="GO:0009055">
    <property type="term" value="F:electron transfer activity"/>
    <property type="evidence" value="ECO:0007669"/>
    <property type="project" value="InterPro"/>
</dbReference>
<evidence type="ECO:0000256" key="7">
    <source>
        <dbReference type="ARBA" id="ARBA00022777"/>
    </source>
</evidence>
<feature type="transmembrane region" description="Helical" evidence="11">
    <location>
        <begin position="228"/>
        <end position="251"/>
    </location>
</feature>
<dbReference type="Pfam" id="PF11845">
    <property type="entry name" value="Tll0287-like"/>
    <property type="match status" value="1"/>
</dbReference>
<dbReference type="InterPro" id="IPR009056">
    <property type="entry name" value="Cyt_c-like_dom"/>
</dbReference>
<evidence type="ECO:0000313" key="15">
    <source>
        <dbReference type="Proteomes" id="UP000186868"/>
    </source>
</evidence>
<comment type="subcellular location">
    <subcellularLocation>
        <location evidence="2">Membrane</location>
        <topology evidence="2">Multi-pass membrane protein</topology>
    </subcellularLocation>
</comment>
<dbReference type="EMBL" id="MRCB01000001">
    <property type="protein sequence ID" value="OKH26658.1"/>
    <property type="molecule type" value="Genomic_DNA"/>
</dbReference>
<dbReference type="GO" id="GO:0005886">
    <property type="term" value="C:plasma membrane"/>
    <property type="evidence" value="ECO:0007669"/>
    <property type="project" value="TreeGrafter"/>
</dbReference>
<dbReference type="RefSeq" id="WP_073597797.1">
    <property type="nucleotide sequence ID" value="NZ_MRCB01000001.1"/>
</dbReference>
<evidence type="ECO:0000256" key="2">
    <source>
        <dbReference type="ARBA" id="ARBA00004141"/>
    </source>
</evidence>
<evidence type="ECO:0000256" key="8">
    <source>
        <dbReference type="ARBA" id="ARBA00023004"/>
    </source>
</evidence>
<dbReference type="PANTHER" id="PTHR45528">
    <property type="entry name" value="SENSOR HISTIDINE KINASE CPXA"/>
    <property type="match status" value="1"/>
</dbReference>
<dbReference type="CDD" id="cd06225">
    <property type="entry name" value="HAMP"/>
    <property type="match status" value="1"/>
</dbReference>
<comment type="catalytic activity">
    <reaction evidence="1">
        <text>ATP + protein L-histidine = ADP + protein N-phospho-L-histidine.</text>
        <dbReference type="EC" id="2.7.13.3"/>
    </reaction>
</comment>
<dbReference type="AlphaFoldDB" id="A0A1U7HSY9"/>
<dbReference type="SUPFAM" id="SSF158472">
    <property type="entry name" value="HAMP domain-like"/>
    <property type="match status" value="1"/>
</dbReference>
<dbReference type="InterPro" id="IPR050398">
    <property type="entry name" value="HssS/ArlS-like"/>
</dbReference>
<evidence type="ECO:0000259" key="13">
    <source>
        <dbReference type="PROSITE" id="PS51007"/>
    </source>
</evidence>
<keyword evidence="11" id="KW-1133">Transmembrane helix</keyword>
<dbReference type="Pfam" id="PF00672">
    <property type="entry name" value="HAMP"/>
    <property type="match status" value="1"/>
</dbReference>
<feature type="domain" description="HAMP" evidence="12">
    <location>
        <begin position="253"/>
        <end position="305"/>
    </location>
</feature>